<protein>
    <recommendedName>
        <fullName evidence="5">DUF148 domain-containing protein</fullName>
    </recommendedName>
</protein>
<feature type="compositionally biased region" description="Low complexity" evidence="1">
    <location>
        <begin position="30"/>
        <end position="44"/>
    </location>
</feature>
<feature type="compositionally biased region" description="Low complexity" evidence="1">
    <location>
        <begin position="285"/>
        <end position="300"/>
    </location>
</feature>
<dbReference type="Proteomes" id="UP000077115">
    <property type="component" value="Unassembled WGS sequence"/>
</dbReference>
<dbReference type="VEuPathDB" id="FungiDB:BDEG_21655"/>
<evidence type="ECO:0000256" key="2">
    <source>
        <dbReference type="SAM" id="SignalP"/>
    </source>
</evidence>
<reference evidence="3 4" key="2">
    <citation type="submission" date="2016-05" db="EMBL/GenBank/DDBJ databases">
        <title>Lineage-specific infection strategies underlie the spectrum of fungal disease in amphibians.</title>
        <authorList>
            <person name="Cuomo C.A."/>
            <person name="Farrer R.A."/>
            <person name="James T."/>
            <person name="Longcore J."/>
            <person name="Birren B."/>
        </authorList>
    </citation>
    <scope>NUCLEOTIDE SEQUENCE [LARGE SCALE GENOMIC DNA]</scope>
    <source>
        <strain evidence="3 4">JEL423</strain>
    </source>
</reference>
<reference evidence="3 4" key="1">
    <citation type="submission" date="2006-10" db="EMBL/GenBank/DDBJ databases">
        <title>The Genome Sequence of Batrachochytrium dendrobatidis JEL423.</title>
        <authorList>
            <consortium name="The Broad Institute Genome Sequencing Platform"/>
            <person name="Birren B."/>
            <person name="Lander E."/>
            <person name="Galagan J."/>
            <person name="Cuomo C."/>
            <person name="Devon K."/>
            <person name="Jaffe D."/>
            <person name="Butler J."/>
            <person name="Alvarez P."/>
            <person name="Gnerre S."/>
            <person name="Grabherr M."/>
            <person name="Kleber M."/>
            <person name="Mauceli E."/>
            <person name="Brockman W."/>
            <person name="Young S."/>
            <person name="LaButti K."/>
            <person name="Sykes S."/>
            <person name="DeCaprio D."/>
            <person name="Crawford M."/>
            <person name="Koehrsen M."/>
            <person name="Engels R."/>
            <person name="Montgomery P."/>
            <person name="Pearson M."/>
            <person name="Howarth C."/>
            <person name="Larson L."/>
            <person name="White J."/>
            <person name="O'Leary S."/>
            <person name="Kodira C."/>
            <person name="Zeng Q."/>
            <person name="Yandava C."/>
            <person name="Alvarado L."/>
            <person name="Longcore J."/>
            <person name="James T."/>
        </authorList>
    </citation>
    <scope>NUCLEOTIDE SEQUENCE [LARGE SCALE GENOMIC DNA]</scope>
    <source>
        <strain evidence="3 4">JEL423</strain>
    </source>
</reference>
<keyword evidence="2" id="KW-0732">Signal</keyword>
<sequence length="300" mass="34065">MKLAVAVLSSILFVCSATTASPVNPSAAKNTGASTSADTSSTNGIGIDNLSPIPDEIKYLLKKHILIQDARNQQEKMYGPLKSRYDSRYQVLMGYEKDLENLKSEAQKGNGNPKYGKTEKTKPDLEAQDSKFGKLRKSLDDCQSEITRLVEKEWENDKRIVSFVFGTPLNLASVAHQTSLIKERPSVKDYFEKQLLKYKSIGKKSSRRKHRKSGDRRKHRKSDGRRKHRKSGGRRKRRDFESSDEESSEESSEESDDSSDEESRYKSNRKSTFSMRRASSKFITRFGSSFQRSRRGGPSN</sequence>
<proteinExistence type="predicted"/>
<feature type="region of interest" description="Disordered" evidence="1">
    <location>
        <begin position="201"/>
        <end position="300"/>
    </location>
</feature>
<feature type="chain" id="PRO_5008077454" description="DUF148 domain-containing protein" evidence="2">
    <location>
        <begin position="21"/>
        <end position="300"/>
    </location>
</feature>
<evidence type="ECO:0000256" key="1">
    <source>
        <dbReference type="SAM" id="MobiDB-lite"/>
    </source>
</evidence>
<feature type="compositionally biased region" description="Basic and acidic residues" evidence="1">
    <location>
        <begin position="116"/>
        <end position="129"/>
    </location>
</feature>
<feature type="region of interest" description="Disordered" evidence="1">
    <location>
        <begin position="22"/>
        <end position="47"/>
    </location>
</feature>
<organism evidence="3 4">
    <name type="scientific">Batrachochytrium dendrobatidis (strain JEL423)</name>
    <dbReference type="NCBI Taxonomy" id="403673"/>
    <lineage>
        <taxon>Eukaryota</taxon>
        <taxon>Fungi</taxon>
        <taxon>Fungi incertae sedis</taxon>
        <taxon>Chytridiomycota</taxon>
        <taxon>Chytridiomycota incertae sedis</taxon>
        <taxon>Chytridiomycetes</taxon>
        <taxon>Rhizophydiales</taxon>
        <taxon>Rhizophydiales incertae sedis</taxon>
        <taxon>Batrachochytrium</taxon>
    </lineage>
</organism>
<evidence type="ECO:0000313" key="4">
    <source>
        <dbReference type="Proteomes" id="UP000077115"/>
    </source>
</evidence>
<dbReference type="AlphaFoldDB" id="A0A177WCZ0"/>
<dbReference type="EMBL" id="DS022301">
    <property type="protein sequence ID" value="OAJ37656.1"/>
    <property type="molecule type" value="Genomic_DNA"/>
</dbReference>
<accession>A0A177WCZ0</accession>
<feature type="compositionally biased region" description="Acidic residues" evidence="1">
    <location>
        <begin position="242"/>
        <end position="260"/>
    </location>
</feature>
<evidence type="ECO:0008006" key="5">
    <source>
        <dbReference type="Google" id="ProtNLM"/>
    </source>
</evidence>
<feature type="region of interest" description="Disordered" evidence="1">
    <location>
        <begin position="104"/>
        <end position="129"/>
    </location>
</feature>
<evidence type="ECO:0000313" key="3">
    <source>
        <dbReference type="EMBL" id="OAJ37656.1"/>
    </source>
</evidence>
<feature type="signal peptide" evidence="2">
    <location>
        <begin position="1"/>
        <end position="20"/>
    </location>
</feature>
<feature type="compositionally biased region" description="Basic residues" evidence="1">
    <location>
        <begin position="201"/>
        <end position="237"/>
    </location>
</feature>
<gene>
    <name evidence="3" type="ORF">BDEG_21655</name>
</gene>
<name>A0A177WCZ0_BATDL</name>